<reference evidence="3 4" key="1">
    <citation type="submission" date="2018-04" db="EMBL/GenBank/DDBJ databases">
        <title>Sphingobacterium sp. M46 Genome.</title>
        <authorList>
            <person name="Cheng J."/>
            <person name="Li Y."/>
        </authorList>
    </citation>
    <scope>NUCLEOTIDE SEQUENCE [LARGE SCALE GENOMIC DNA]</scope>
    <source>
        <strain evidence="3 4">M46</strain>
    </source>
</reference>
<sequence length="307" mass="35231">MEKLDFTTEIIVAAKPHEVFEAIKDVRGWWSQNIEGSTDALNEVFAYHYQDIHQCELKITEIQPNVRIVWQVLTNNFKFGVDKQEWVGSHVIFDIIDLGDKTQVKFTHRGLTPDMECYEVCHAAWTYYIHESLNQFIMNGQGLATPKESPIATPKISEELLPEQAGKSIYHRLLIKVSVEKVYRAITTQEGLAGWWTPDTNAVAAVGSVLRFGFGPDYFKEMEVLALRPYSLVVWKCKAGYEEWIGTTLTFELTPHQKGCTLLFHHDGWANFSGEFASCSYDWALFFRSLKFFCETGKGFPYPDFNV</sequence>
<evidence type="ECO:0000256" key="1">
    <source>
        <dbReference type="ARBA" id="ARBA00006817"/>
    </source>
</evidence>
<feature type="domain" description="Activator of Hsp90 ATPase homologue 1/2-like C-terminal" evidence="2">
    <location>
        <begin position="15"/>
        <end position="135"/>
    </location>
</feature>
<dbReference type="CDD" id="cd07814">
    <property type="entry name" value="SRPBCC_CalC_Aha1-like"/>
    <property type="match status" value="2"/>
</dbReference>
<feature type="domain" description="Activator of Hsp90 ATPase homologue 1/2-like C-terminal" evidence="2">
    <location>
        <begin position="177"/>
        <end position="291"/>
    </location>
</feature>
<dbReference type="Pfam" id="PF08327">
    <property type="entry name" value="AHSA1"/>
    <property type="match status" value="2"/>
</dbReference>
<dbReference type="EMBL" id="QCXX01000003">
    <property type="protein sequence ID" value="PUV24620.1"/>
    <property type="molecule type" value="Genomic_DNA"/>
</dbReference>
<dbReference type="Proteomes" id="UP000250831">
    <property type="component" value="Unassembled WGS sequence"/>
</dbReference>
<proteinExistence type="inferred from homology"/>
<evidence type="ECO:0000313" key="3">
    <source>
        <dbReference type="EMBL" id="PUV24620.1"/>
    </source>
</evidence>
<dbReference type="InterPro" id="IPR013538">
    <property type="entry name" value="ASHA1/2-like_C"/>
</dbReference>
<dbReference type="Gene3D" id="3.30.530.20">
    <property type="match status" value="2"/>
</dbReference>
<protein>
    <submittedName>
        <fullName evidence="3">SRPBCC domain-containing protein</fullName>
    </submittedName>
</protein>
<accession>A0A363NV56</accession>
<keyword evidence="4" id="KW-1185">Reference proteome</keyword>
<name>A0A363NV56_9SPHI</name>
<dbReference type="SUPFAM" id="SSF55961">
    <property type="entry name" value="Bet v1-like"/>
    <property type="match status" value="2"/>
</dbReference>
<evidence type="ECO:0000313" key="4">
    <source>
        <dbReference type="Proteomes" id="UP000250831"/>
    </source>
</evidence>
<gene>
    <name evidence="3" type="ORF">DCO56_13215</name>
</gene>
<organism evidence="3 4">
    <name type="scientific">Sphingobacterium athyrii</name>
    <dbReference type="NCBI Taxonomy" id="2152717"/>
    <lineage>
        <taxon>Bacteria</taxon>
        <taxon>Pseudomonadati</taxon>
        <taxon>Bacteroidota</taxon>
        <taxon>Sphingobacteriia</taxon>
        <taxon>Sphingobacteriales</taxon>
        <taxon>Sphingobacteriaceae</taxon>
        <taxon>Sphingobacterium</taxon>
    </lineage>
</organism>
<dbReference type="OrthoDB" id="287565at2"/>
<dbReference type="AlphaFoldDB" id="A0A363NV56"/>
<evidence type="ECO:0000259" key="2">
    <source>
        <dbReference type="Pfam" id="PF08327"/>
    </source>
</evidence>
<comment type="caution">
    <text evidence="3">The sequence shown here is derived from an EMBL/GenBank/DDBJ whole genome shotgun (WGS) entry which is preliminary data.</text>
</comment>
<comment type="similarity">
    <text evidence="1">Belongs to the AHA1 family.</text>
</comment>
<dbReference type="InterPro" id="IPR023393">
    <property type="entry name" value="START-like_dom_sf"/>
</dbReference>